<proteinExistence type="predicted"/>
<protein>
    <submittedName>
        <fullName evidence="1">Uncharacterized protein</fullName>
    </submittedName>
</protein>
<organism evidence="1">
    <name type="scientific">Escherichia phage fEgEco12</name>
    <dbReference type="NCBI Taxonomy" id="3158837"/>
    <lineage>
        <taxon>Viruses</taxon>
        <taxon>Duplodnaviria</taxon>
        <taxon>Heunggongvirae</taxon>
        <taxon>Uroviricota</taxon>
        <taxon>Caudoviricetes</taxon>
    </lineage>
</organism>
<dbReference type="EMBL" id="PP777464">
    <property type="protein sequence ID" value="XBS49172.1"/>
    <property type="molecule type" value="Genomic_DNA"/>
</dbReference>
<sequence>MRKFNCIVRKNSCYIVVADFNTGSGLKIFEYRKCNNSFHWKLGARKAKTISVPNLCSISEEEEFQYLLVHDDSLGFTLEDMKKVQQQMIAHCHLPKNFVQHVCEFHI</sequence>
<reference evidence="1" key="1">
    <citation type="submission" date="2024-05" db="EMBL/GenBank/DDBJ databases">
        <authorList>
            <person name="Badawy S."/>
            <person name="Skurnik M."/>
        </authorList>
    </citation>
    <scope>NUCLEOTIDE SEQUENCE</scope>
</reference>
<name>A0AAU7PHX1_9CAUD</name>
<accession>A0AAU7PHX1</accession>
<evidence type="ECO:0000313" key="1">
    <source>
        <dbReference type="EMBL" id="XBS49172.1"/>
    </source>
</evidence>